<dbReference type="AlphaFoldDB" id="K9EBW2"/>
<evidence type="ECO:0000256" key="1">
    <source>
        <dbReference type="SAM" id="Phobius"/>
    </source>
</evidence>
<keyword evidence="1" id="KW-1133">Transmembrane helix</keyword>
<organism evidence="3 4">
    <name type="scientific">Alloiococcus otitis ATCC 51267</name>
    <dbReference type="NCBI Taxonomy" id="883081"/>
    <lineage>
        <taxon>Bacteria</taxon>
        <taxon>Bacillati</taxon>
        <taxon>Bacillota</taxon>
        <taxon>Bacilli</taxon>
        <taxon>Lactobacillales</taxon>
        <taxon>Carnobacteriaceae</taxon>
        <taxon>Alloiococcus</taxon>
    </lineage>
</organism>
<keyword evidence="1" id="KW-0812">Transmembrane</keyword>
<dbReference type="RefSeq" id="WP_003778091.1">
    <property type="nucleotide sequence ID" value="NZ_JH992959.1"/>
</dbReference>
<feature type="domain" description="NfeD integral membrane" evidence="2">
    <location>
        <begin position="3"/>
        <end position="108"/>
    </location>
</feature>
<accession>K9EBW2</accession>
<evidence type="ECO:0000259" key="2">
    <source>
        <dbReference type="Pfam" id="PF24961"/>
    </source>
</evidence>
<protein>
    <recommendedName>
        <fullName evidence="2">NfeD integral membrane domain-containing protein</fullName>
    </recommendedName>
</protein>
<dbReference type="STRING" id="883081.HMPREF9698_01054"/>
<sequence length="205" mass="22260">MEGITLTFIFMGLAIAVMTSHTKAGILLSGLATFFYFYLVDFNSWIPLVLFILGLLLIVTEILIPDFGLIGLLGIASVIGGLYLTLGDLGQTIQDMSIAIVITAGLVLYLAKQGYSLANFSRFVLTSSEENQQSKKKINRKLQEGNEGISETTLRPSGKAIFNEDDGLIYDVLSAEGHISKGTPIVIEKISGTKILVRKLKQKGD</sequence>
<feature type="transmembrane region" description="Helical" evidence="1">
    <location>
        <begin position="92"/>
        <end position="111"/>
    </location>
</feature>
<dbReference type="InterPro" id="IPR052165">
    <property type="entry name" value="Membrane_assoc_protease"/>
</dbReference>
<dbReference type="PANTHER" id="PTHR33507:SF3">
    <property type="entry name" value="INNER MEMBRANE PROTEIN YBBJ"/>
    <property type="match status" value="1"/>
</dbReference>
<dbReference type="eggNOG" id="COG1030">
    <property type="taxonomic scope" value="Bacteria"/>
</dbReference>
<dbReference type="Pfam" id="PF24961">
    <property type="entry name" value="NfeD_membrane"/>
    <property type="match status" value="1"/>
</dbReference>
<dbReference type="GO" id="GO:0005886">
    <property type="term" value="C:plasma membrane"/>
    <property type="evidence" value="ECO:0007669"/>
    <property type="project" value="TreeGrafter"/>
</dbReference>
<dbReference type="InterPro" id="IPR056739">
    <property type="entry name" value="NfeD_membrane"/>
</dbReference>
<dbReference type="OrthoDB" id="9806253at2"/>
<feature type="transmembrane region" description="Helical" evidence="1">
    <location>
        <begin position="67"/>
        <end position="86"/>
    </location>
</feature>
<dbReference type="HOGENOM" id="CLU_087257_0_2_9"/>
<proteinExistence type="predicted"/>
<gene>
    <name evidence="3" type="ORF">HMPREF9698_01054</name>
</gene>
<dbReference type="PANTHER" id="PTHR33507">
    <property type="entry name" value="INNER MEMBRANE PROTEIN YBBJ"/>
    <property type="match status" value="1"/>
</dbReference>
<dbReference type="InterPro" id="IPR012340">
    <property type="entry name" value="NA-bd_OB-fold"/>
</dbReference>
<keyword evidence="1" id="KW-0472">Membrane</keyword>
<evidence type="ECO:0000313" key="3">
    <source>
        <dbReference type="EMBL" id="EKU93306.1"/>
    </source>
</evidence>
<comment type="caution">
    <text evidence="3">The sequence shown here is derived from an EMBL/GenBank/DDBJ whole genome shotgun (WGS) entry which is preliminary data.</text>
</comment>
<dbReference type="EMBL" id="AGXA01000021">
    <property type="protein sequence ID" value="EKU93306.1"/>
    <property type="molecule type" value="Genomic_DNA"/>
</dbReference>
<evidence type="ECO:0000313" key="4">
    <source>
        <dbReference type="Proteomes" id="UP000009875"/>
    </source>
</evidence>
<dbReference type="Gene3D" id="2.40.50.140">
    <property type="entry name" value="Nucleic acid-binding proteins"/>
    <property type="match status" value="1"/>
</dbReference>
<keyword evidence="4" id="KW-1185">Reference proteome</keyword>
<reference evidence="3 4" key="1">
    <citation type="submission" date="2012-09" db="EMBL/GenBank/DDBJ databases">
        <title>The Genome Sequence of Alloiococcus otitis ATCC 51267.</title>
        <authorList>
            <consortium name="The Broad Institute Genome Sequencing Platform"/>
            <person name="Earl A."/>
            <person name="Ward D."/>
            <person name="Feldgarden M."/>
            <person name="Gevers D."/>
            <person name="Huys G."/>
            <person name="Walker B."/>
            <person name="Young S.K."/>
            <person name="Zeng Q."/>
            <person name="Gargeya S."/>
            <person name="Fitzgerald M."/>
            <person name="Haas B."/>
            <person name="Abouelleil A."/>
            <person name="Alvarado L."/>
            <person name="Arachchi H.M."/>
            <person name="Berlin A.M."/>
            <person name="Chapman S.B."/>
            <person name="Goldberg J."/>
            <person name="Griggs A."/>
            <person name="Gujja S."/>
            <person name="Hansen M."/>
            <person name="Howarth C."/>
            <person name="Imamovic A."/>
            <person name="Larimer J."/>
            <person name="McCowen C."/>
            <person name="Montmayeur A."/>
            <person name="Murphy C."/>
            <person name="Neiman D."/>
            <person name="Pearson M."/>
            <person name="Priest M."/>
            <person name="Roberts A."/>
            <person name="Saif S."/>
            <person name="Shea T."/>
            <person name="Sisk P."/>
            <person name="Sykes S."/>
            <person name="Wortman J."/>
            <person name="Nusbaum C."/>
            <person name="Birren B."/>
        </authorList>
    </citation>
    <scope>NUCLEOTIDE SEQUENCE [LARGE SCALE GENOMIC DNA]</scope>
    <source>
        <strain evidence="3 4">ATCC 51267</strain>
    </source>
</reference>
<name>K9EBW2_9LACT</name>
<dbReference type="Proteomes" id="UP000009875">
    <property type="component" value="Unassembled WGS sequence"/>
</dbReference>
<feature type="transmembrane region" description="Helical" evidence="1">
    <location>
        <begin position="34"/>
        <end position="60"/>
    </location>
</feature>